<dbReference type="AlphaFoldDB" id="A0A0R2X6B5"/>
<dbReference type="EMBL" id="LIDN01000434">
    <property type="protein sequence ID" value="KRP31637.1"/>
    <property type="molecule type" value="Genomic_DNA"/>
</dbReference>
<evidence type="ECO:0000313" key="1">
    <source>
        <dbReference type="EMBL" id="KRP31637.1"/>
    </source>
</evidence>
<gene>
    <name evidence="1" type="ORF">ABS33_08305</name>
</gene>
<dbReference type="Proteomes" id="UP000051220">
    <property type="component" value="Unassembled WGS sequence"/>
</dbReference>
<protein>
    <submittedName>
        <fullName evidence="1">Uncharacterized protein</fullName>
    </submittedName>
</protein>
<reference evidence="1 2" key="1">
    <citation type="submission" date="2015-10" db="EMBL/GenBank/DDBJ databases">
        <title>Metagenome-Assembled Genomes uncover a global brackish microbiome.</title>
        <authorList>
            <person name="Hugerth L.W."/>
            <person name="Larsson J."/>
            <person name="Alneberg J."/>
            <person name="Lindh M.V."/>
            <person name="Legrand C."/>
            <person name="Pinhassi J."/>
            <person name="Andersson A.F."/>
        </authorList>
    </citation>
    <scope>NUCLEOTIDE SEQUENCE [LARGE SCALE GENOMIC DNA]</scope>
    <source>
        <strain evidence="1">BACL9 MAG-120924-bin69</strain>
    </source>
</reference>
<sequence>MNADFDVPVGKFAEGDGIIEIAGGIGIDGDNEVAPQIFPANGAIGEFDGREGFGFGQSFGGKGGGEIKFANDGEDIDAGVGGAAEAFDEKALGVGAAIFPIDQFGDDFVAGLGLGGALGPRGGDVEIVEEARVIRNDDKEAGGFLESADDEGGAAFENAEDAAAEAVGRGRAAATGGGSGPAIDAGNDEVAVEGGAGVLGGDVKIGRAIGRNDKSEAFGMELDGAGDEIGIAGGDVVVLPNPSERAVLFEGVESTGDGGEGDAETFGEGGWIERGGFFALEQSKEAIGQAAGGRHRFELRMIPRFDETPILSR</sequence>
<accession>A0A0R2X6B5</accession>
<name>A0A0R2X6B5_9BACT</name>
<evidence type="ECO:0000313" key="2">
    <source>
        <dbReference type="Proteomes" id="UP000051220"/>
    </source>
</evidence>
<comment type="caution">
    <text evidence="1">The sequence shown here is derived from an EMBL/GenBank/DDBJ whole genome shotgun (WGS) entry which is preliminary data.</text>
</comment>
<proteinExistence type="predicted"/>
<organism evidence="1 2">
    <name type="scientific">Verrucomicrobia subdivision 6 bacterium BACL9 MAG-120924-bin69</name>
    <dbReference type="NCBI Taxonomy" id="1655635"/>
    <lineage>
        <taxon>Bacteria</taxon>
        <taxon>Pseudomonadati</taxon>
        <taxon>Verrucomicrobiota</taxon>
        <taxon>Verrucomicrobiia</taxon>
        <taxon>Verrucomicrobiales</taxon>
        <taxon>Verrucomicrobia subdivision 6</taxon>
    </lineage>
</organism>